<comment type="caution">
    <text evidence="1">The sequence shown here is derived from an EMBL/GenBank/DDBJ whole genome shotgun (WGS) entry which is preliminary data.</text>
</comment>
<organism evidence="1">
    <name type="scientific">marine sediment metagenome</name>
    <dbReference type="NCBI Taxonomy" id="412755"/>
    <lineage>
        <taxon>unclassified sequences</taxon>
        <taxon>metagenomes</taxon>
        <taxon>ecological metagenomes</taxon>
    </lineage>
</organism>
<dbReference type="AlphaFoldDB" id="A0A0F9LQD0"/>
<gene>
    <name evidence="1" type="ORF">LCGC14_1186660</name>
</gene>
<evidence type="ECO:0000313" key="1">
    <source>
        <dbReference type="EMBL" id="KKM95583.1"/>
    </source>
</evidence>
<reference evidence="1" key="1">
    <citation type="journal article" date="2015" name="Nature">
        <title>Complex archaea that bridge the gap between prokaryotes and eukaryotes.</title>
        <authorList>
            <person name="Spang A."/>
            <person name="Saw J.H."/>
            <person name="Jorgensen S.L."/>
            <person name="Zaremba-Niedzwiedzka K."/>
            <person name="Martijn J."/>
            <person name="Lind A.E."/>
            <person name="van Eijk R."/>
            <person name="Schleper C."/>
            <person name="Guy L."/>
            <person name="Ettema T.J."/>
        </authorList>
    </citation>
    <scope>NUCLEOTIDE SEQUENCE</scope>
</reference>
<name>A0A0F9LQD0_9ZZZZ</name>
<accession>A0A0F9LQD0</accession>
<dbReference type="EMBL" id="LAZR01005989">
    <property type="protein sequence ID" value="KKM95583.1"/>
    <property type="molecule type" value="Genomic_DNA"/>
</dbReference>
<protein>
    <submittedName>
        <fullName evidence="1">Uncharacterized protein</fullName>
    </submittedName>
</protein>
<proteinExistence type="predicted"/>
<sequence>MTDERLPDEILRDMQSLIDFLGAHPELPLPKSFDFAVYELGVEDLDLAKTIAKALGTFDKETAERFFSLIKRFGRVSLRFVFYRDNVCTKRVIGTKQVTEMVPAPGAKMVERTVETEIVEWNCPSLLADDEASTA</sequence>